<name>A0A1U9WR10_9CAUD</name>
<evidence type="ECO:0000313" key="2">
    <source>
        <dbReference type="Proteomes" id="UP000222601"/>
    </source>
</evidence>
<dbReference type="EMBL" id="KY619305">
    <property type="protein sequence ID" value="AQY55286.1"/>
    <property type="molecule type" value="Genomic_DNA"/>
</dbReference>
<accession>A0A1U9WR10</accession>
<sequence length="126" mass="13972">MIDYNEIQRLTNQGINAFSGNDEVGFDIIITGGGVQMVDGEEVKVPEVRGKVFGAVRAINYHMIDGESIKLGDKRAFFSNVTPIENGMIIILEGQHWRVVDNRPVNPTQSHVIAYRPILRKVAAHG</sequence>
<evidence type="ECO:0000313" key="1">
    <source>
        <dbReference type="EMBL" id="AQY55286.1"/>
    </source>
</evidence>
<gene>
    <name evidence="1" type="ORF">ESCO41_00059</name>
</gene>
<protein>
    <submittedName>
        <fullName evidence="1">Uncharacterized protein</fullName>
    </submittedName>
</protein>
<reference evidence="1" key="1">
    <citation type="submission" date="2017-02" db="EMBL/GenBank/DDBJ databases">
        <title>Characterization of a new coliphage vB_EcoS_ESCO41.</title>
        <authorList>
            <person name="Trotereau A."/>
            <person name="Schouler C."/>
        </authorList>
    </citation>
    <scope>NUCLEOTIDE SEQUENCE [LARGE SCALE GENOMIC DNA]</scope>
</reference>
<organism evidence="1">
    <name type="scientific">Escherichia phage vB_EcoS_ESCO41</name>
    <dbReference type="NCBI Taxonomy" id="2496547"/>
    <lineage>
        <taxon>Viruses</taxon>
        <taxon>Duplodnaviria</taxon>
        <taxon>Heunggongvirae</taxon>
        <taxon>Uroviricota</taxon>
        <taxon>Caudoviricetes</taxon>
        <taxon>Drexlerviridae</taxon>
        <taxon>Nouzillyvirus</taxon>
        <taxon>Nouzillyvirus ESCO41</taxon>
    </lineage>
</organism>
<keyword evidence="2" id="KW-1185">Reference proteome</keyword>
<proteinExistence type="predicted"/>
<dbReference type="Proteomes" id="UP000222601">
    <property type="component" value="Segment"/>
</dbReference>